<dbReference type="Proteomes" id="UP001054889">
    <property type="component" value="Unassembled WGS sequence"/>
</dbReference>
<reference evidence="1" key="1">
    <citation type="journal article" date="2018" name="DNA Res.">
        <title>Multiple hybrid de novo genome assembly of finger millet, an orphan allotetraploid crop.</title>
        <authorList>
            <person name="Hatakeyama M."/>
            <person name="Aluri S."/>
            <person name="Balachadran M.T."/>
            <person name="Sivarajan S.R."/>
            <person name="Patrignani A."/>
            <person name="Gruter S."/>
            <person name="Poveda L."/>
            <person name="Shimizu-Inatsugi R."/>
            <person name="Baeten J."/>
            <person name="Francoijs K.J."/>
            <person name="Nataraja K.N."/>
            <person name="Reddy Y.A.N."/>
            <person name="Phadnis S."/>
            <person name="Ravikumar R.L."/>
            <person name="Schlapbach R."/>
            <person name="Sreeman S.M."/>
            <person name="Shimizu K.K."/>
        </authorList>
    </citation>
    <scope>NUCLEOTIDE SEQUENCE</scope>
</reference>
<name>A0AAV5G1H0_ELECO</name>
<evidence type="ECO:0000313" key="1">
    <source>
        <dbReference type="EMBL" id="GJN40276.1"/>
    </source>
</evidence>
<comment type="caution">
    <text evidence="1">The sequence shown here is derived from an EMBL/GenBank/DDBJ whole genome shotgun (WGS) entry which is preliminary data.</text>
</comment>
<gene>
    <name evidence="1" type="primary">gb29474</name>
    <name evidence="1" type="ORF">PR202_gb29474</name>
</gene>
<protein>
    <submittedName>
        <fullName evidence="1">Uncharacterized protein</fullName>
    </submittedName>
</protein>
<keyword evidence="2" id="KW-1185">Reference proteome</keyword>
<dbReference type="EMBL" id="BQKI01000109">
    <property type="protein sequence ID" value="GJN40276.1"/>
    <property type="molecule type" value="Genomic_DNA"/>
</dbReference>
<evidence type="ECO:0000313" key="2">
    <source>
        <dbReference type="Proteomes" id="UP001054889"/>
    </source>
</evidence>
<accession>A0AAV5G1H0</accession>
<sequence length="52" mass="5914">MTNIPKWLLKAINKILRAFIWKDLQQVQGGCCLVAWDKVQRHIDLGGLGIPN</sequence>
<proteinExistence type="predicted"/>
<organism evidence="1 2">
    <name type="scientific">Eleusine coracana subsp. coracana</name>
    <dbReference type="NCBI Taxonomy" id="191504"/>
    <lineage>
        <taxon>Eukaryota</taxon>
        <taxon>Viridiplantae</taxon>
        <taxon>Streptophyta</taxon>
        <taxon>Embryophyta</taxon>
        <taxon>Tracheophyta</taxon>
        <taxon>Spermatophyta</taxon>
        <taxon>Magnoliopsida</taxon>
        <taxon>Liliopsida</taxon>
        <taxon>Poales</taxon>
        <taxon>Poaceae</taxon>
        <taxon>PACMAD clade</taxon>
        <taxon>Chloridoideae</taxon>
        <taxon>Cynodonteae</taxon>
        <taxon>Eleusininae</taxon>
        <taxon>Eleusine</taxon>
    </lineage>
</organism>
<reference evidence="1" key="2">
    <citation type="submission" date="2021-12" db="EMBL/GenBank/DDBJ databases">
        <title>Resequencing data analysis of finger millet.</title>
        <authorList>
            <person name="Hatakeyama M."/>
            <person name="Aluri S."/>
            <person name="Balachadran M.T."/>
            <person name="Sivarajan S.R."/>
            <person name="Poveda L."/>
            <person name="Shimizu-Inatsugi R."/>
            <person name="Schlapbach R."/>
            <person name="Sreeman S.M."/>
            <person name="Shimizu K.K."/>
        </authorList>
    </citation>
    <scope>NUCLEOTIDE SEQUENCE</scope>
</reference>
<dbReference type="AlphaFoldDB" id="A0AAV5G1H0"/>